<sequence length="451" mass="50938">MELYRRLSSVLFPVVTIALVGTALWGYQVNQEKNTILIKAENQYQRAFHDLSYSMDKLHSELGNALAVHSKSHLFHKRCLMNVWRMTSQAQSDVNQLPLSLIPFQHAEQFLSNLSKFSYRNAVRDLGKQPLSDQELKTLEELYNRSGEIVQQLRTVQTNVLDQNLRWMDVEVAMATQSNSYDPSINNMIVAGFQDVNSKIGEYAEVDWGPSLDKKFQMRSLALIEGPEATEQQVREKAAAFLGLPDGSQLQVSENGAGTEFATYSVAYRPNESQSASMDFTKRGGKLIWFMNSRAVSEKNLEPDQATEVAQQFLKDQGYESLTAVTYDEFNNVAHMTFATSQDGYVIYPEKVVIGVALDNGEITSLQAGDYILEKKPRELGKPQMSEEEARSRLNPELRIESTGLAVVRNELDQDVRCREFTGTIRGMKMKVFLNADTGIEEKVETLNQQA</sequence>
<dbReference type="Pfam" id="PF14620">
    <property type="entry name" value="YPEB_PepSY1-2"/>
    <property type="match status" value="1"/>
</dbReference>
<evidence type="ECO:0000313" key="5">
    <source>
        <dbReference type="Proteomes" id="UP001596528"/>
    </source>
</evidence>
<dbReference type="NCBIfam" id="TIGR02889">
    <property type="entry name" value="spore_YpeB"/>
    <property type="match status" value="1"/>
</dbReference>
<dbReference type="InterPro" id="IPR048402">
    <property type="entry name" value="YpeB_N"/>
</dbReference>
<dbReference type="EMBL" id="JBHTGQ010000023">
    <property type="protein sequence ID" value="MFC7750433.1"/>
    <property type="molecule type" value="Genomic_DNA"/>
</dbReference>
<feature type="domain" description="Sporulation protein YpeB N-terminal" evidence="3">
    <location>
        <begin position="32"/>
        <end position="169"/>
    </location>
</feature>
<evidence type="ECO:0000259" key="2">
    <source>
        <dbReference type="Pfam" id="PF14620"/>
    </source>
</evidence>
<evidence type="ECO:0000259" key="3">
    <source>
        <dbReference type="Pfam" id="PF20769"/>
    </source>
</evidence>
<name>A0ABW2V807_9BACL</name>
<protein>
    <submittedName>
        <fullName evidence="4">Germination protein YpeB</fullName>
    </submittedName>
</protein>
<dbReference type="RefSeq" id="WP_246067994.1">
    <property type="nucleotide sequence ID" value="NZ_JBHTGQ010000023.1"/>
</dbReference>
<keyword evidence="1" id="KW-0472">Membrane</keyword>
<keyword evidence="1" id="KW-1133">Transmembrane helix</keyword>
<accession>A0ABW2V807</accession>
<proteinExistence type="predicted"/>
<comment type="caution">
    <text evidence="4">The sequence shown here is derived from an EMBL/GenBank/DDBJ whole genome shotgun (WGS) entry which is preliminary data.</text>
</comment>
<evidence type="ECO:0000256" key="1">
    <source>
        <dbReference type="SAM" id="Phobius"/>
    </source>
</evidence>
<feature type="transmembrane region" description="Helical" evidence="1">
    <location>
        <begin position="7"/>
        <end position="27"/>
    </location>
</feature>
<keyword evidence="5" id="KW-1185">Reference proteome</keyword>
<evidence type="ECO:0000313" key="4">
    <source>
        <dbReference type="EMBL" id="MFC7750433.1"/>
    </source>
</evidence>
<keyword evidence="1" id="KW-0812">Transmembrane</keyword>
<gene>
    <name evidence="4" type="primary">ypeB</name>
    <name evidence="4" type="ORF">ACFQWB_10910</name>
</gene>
<feature type="domain" description="Sporulation protein YpeB PepSY1 and PepSY2" evidence="2">
    <location>
        <begin position="191"/>
        <end position="380"/>
    </location>
</feature>
<organism evidence="4 5">
    <name type="scientific">Paenibacillus thermoaerophilus</name>
    <dbReference type="NCBI Taxonomy" id="1215385"/>
    <lineage>
        <taxon>Bacteria</taxon>
        <taxon>Bacillati</taxon>
        <taxon>Bacillota</taxon>
        <taxon>Bacilli</taxon>
        <taxon>Bacillales</taxon>
        <taxon>Paenibacillaceae</taxon>
        <taxon>Paenibacillus</taxon>
    </lineage>
</organism>
<dbReference type="Proteomes" id="UP001596528">
    <property type="component" value="Unassembled WGS sequence"/>
</dbReference>
<reference evidence="5" key="1">
    <citation type="journal article" date="2019" name="Int. J. Syst. Evol. Microbiol.">
        <title>The Global Catalogue of Microorganisms (GCM) 10K type strain sequencing project: providing services to taxonomists for standard genome sequencing and annotation.</title>
        <authorList>
            <consortium name="The Broad Institute Genomics Platform"/>
            <consortium name="The Broad Institute Genome Sequencing Center for Infectious Disease"/>
            <person name="Wu L."/>
            <person name="Ma J."/>
        </authorList>
    </citation>
    <scope>NUCLEOTIDE SEQUENCE [LARGE SCALE GENOMIC DNA]</scope>
    <source>
        <strain evidence="5">JCM 18657</strain>
    </source>
</reference>
<dbReference type="InterPro" id="IPR014239">
    <property type="entry name" value="YpeB_PepSY1-2"/>
</dbReference>
<dbReference type="Pfam" id="PF20769">
    <property type="entry name" value="YPEB_N"/>
    <property type="match status" value="1"/>
</dbReference>